<dbReference type="AlphaFoldDB" id="A0AA86U3N5"/>
<feature type="domain" description="Microbial-type PARG catalytic" evidence="1">
    <location>
        <begin position="22"/>
        <end position="101"/>
    </location>
</feature>
<dbReference type="PIRSF" id="PIRSF014899">
    <property type="entry name" value="UCP014899"/>
    <property type="match status" value="1"/>
</dbReference>
<dbReference type="PANTHER" id="PTHR35596:SF1">
    <property type="entry name" value="MICROBIAL-TYPE PARG CATALYTIC DOMAIN-CONTAINING PROTEIN"/>
    <property type="match status" value="1"/>
</dbReference>
<dbReference type="Gene3D" id="3.40.220.10">
    <property type="entry name" value="Leucine Aminopeptidase, subunit E, domain 1"/>
    <property type="match status" value="1"/>
</dbReference>
<dbReference type="Pfam" id="PF10021">
    <property type="entry name" value="PARG_cat_microb"/>
    <property type="match status" value="1"/>
</dbReference>
<name>A0AA86U3N5_9EUKA</name>
<proteinExistence type="predicted"/>
<evidence type="ECO:0000313" key="4">
    <source>
        <dbReference type="Proteomes" id="UP001642409"/>
    </source>
</evidence>
<protein>
    <recommendedName>
        <fullName evidence="1">Microbial-type PARG catalytic domain-containing protein</fullName>
    </recommendedName>
</protein>
<evidence type="ECO:0000313" key="2">
    <source>
        <dbReference type="EMBL" id="CAI9936792.1"/>
    </source>
</evidence>
<evidence type="ECO:0000259" key="1">
    <source>
        <dbReference type="Pfam" id="PF10021"/>
    </source>
</evidence>
<dbReference type="EMBL" id="CATOUU010000642">
    <property type="protein sequence ID" value="CAI9936792.1"/>
    <property type="molecule type" value="Genomic_DNA"/>
</dbReference>
<reference evidence="3 4" key="2">
    <citation type="submission" date="2024-07" db="EMBL/GenBank/DDBJ databases">
        <authorList>
            <person name="Akdeniz Z."/>
        </authorList>
    </citation>
    <scope>NUCLEOTIDE SEQUENCE [LARGE SCALE GENOMIC DNA]</scope>
</reference>
<sequence>MLQLLVEEQNSFEFSHTSEIVQQSLIGTALSNKNLKIVILNDGNAYHPGGGLLNRQQTSEEQICRCSDLYGTLIQCIDQFYFYNSDILDSNDTVRAIVSKNYIFRDINLQFLENPVEVTIITCPSIITNQQLNRDRSLKLIKQRIDNVMTLIKSLDVDVAIFGAFGCEGNSADPQFVAQCFKENINNNRCCKRNIFAIEADENVQAFKHVFESDN</sequence>
<evidence type="ECO:0000313" key="3">
    <source>
        <dbReference type="EMBL" id="CAL6025275.1"/>
    </source>
</evidence>
<gene>
    <name evidence="2" type="ORF">HINF_LOCUS24437</name>
    <name evidence="3" type="ORF">HINF_LOCUS30113</name>
</gene>
<organism evidence="2">
    <name type="scientific">Hexamita inflata</name>
    <dbReference type="NCBI Taxonomy" id="28002"/>
    <lineage>
        <taxon>Eukaryota</taxon>
        <taxon>Metamonada</taxon>
        <taxon>Diplomonadida</taxon>
        <taxon>Hexamitidae</taxon>
        <taxon>Hexamitinae</taxon>
        <taxon>Hexamita</taxon>
    </lineage>
</organism>
<dbReference type="EMBL" id="CAXDID020000098">
    <property type="protein sequence ID" value="CAL6025275.1"/>
    <property type="molecule type" value="Genomic_DNA"/>
</dbReference>
<dbReference type="Proteomes" id="UP001642409">
    <property type="component" value="Unassembled WGS sequence"/>
</dbReference>
<dbReference type="PANTHER" id="PTHR35596">
    <property type="entry name" value="DUF2263 DOMAIN-CONTAINING PROTEIN"/>
    <property type="match status" value="1"/>
</dbReference>
<dbReference type="InterPro" id="IPR019261">
    <property type="entry name" value="PARG_cat_microbial"/>
</dbReference>
<dbReference type="NCBIfam" id="TIGR02452">
    <property type="entry name" value="TIGR02452 family protein"/>
    <property type="match status" value="1"/>
</dbReference>
<accession>A0AA86U3N5</accession>
<dbReference type="InterPro" id="IPR012664">
    <property type="entry name" value="CHP02452"/>
</dbReference>
<comment type="caution">
    <text evidence="2">The sequence shown here is derived from an EMBL/GenBank/DDBJ whole genome shotgun (WGS) entry which is preliminary data.</text>
</comment>
<keyword evidence="4" id="KW-1185">Reference proteome</keyword>
<reference evidence="2" key="1">
    <citation type="submission" date="2023-06" db="EMBL/GenBank/DDBJ databases">
        <authorList>
            <person name="Kurt Z."/>
        </authorList>
    </citation>
    <scope>NUCLEOTIDE SEQUENCE</scope>
</reference>
<dbReference type="InterPro" id="IPR043472">
    <property type="entry name" value="Macro_dom-like"/>
</dbReference>